<dbReference type="PANTHER" id="PTHR34039:SF1">
    <property type="entry name" value="UPF0102 PROTEIN YRAN"/>
    <property type="match status" value="1"/>
</dbReference>
<organism evidence="3 4">
    <name type="scientific">Paenibacillus silvestris</name>
    <dbReference type="NCBI Taxonomy" id="2606219"/>
    <lineage>
        <taxon>Bacteria</taxon>
        <taxon>Bacillati</taxon>
        <taxon>Bacillota</taxon>
        <taxon>Bacilli</taxon>
        <taxon>Bacillales</taxon>
        <taxon>Paenibacillaceae</taxon>
        <taxon>Paenibacillus</taxon>
    </lineage>
</organism>
<evidence type="ECO:0000256" key="1">
    <source>
        <dbReference type="ARBA" id="ARBA00006738"/>
    </source>
</evidence>
<dbReference type="EMBL" id="WTUZ01000010">
    <property type="protein sequence ID" value="MZQ81607.1"/>
    <property type="molecule type" value="Genomic_DNA"/>
</dbReference>
<gene>
    <name evidence="3" type="ORF">GQF01_05610</name>
</gene>
<evidence type="ECO:0000256" key="2">
    <source>
        <dbReference type="HAMAP-Rule" id="MF_00048"/>
    </source>
</evidence>
<dbReference type="Pfam" id="PF02021">
    <property type="entry name" value="UPF0102"/>
    <property type="match status" value="1"/>
</dbReference>
<sequence>MKGQGKDNRKELGKLGEDAALAFLNNMDYRILERNWRCRTGELDIIAEQAGTLVFIEVRTRRTTGHYGLAKESVDIRKQLKVKETAQFYMHRFQKYENSVRFDVIAVEITLDGVTPQIEHIQGAF</sequence>
<dbReference type="SUPFAM" id="SSF52980">
    <property type="entry name" value="Restriction endonuclease-like"/>
    <property type="match status" value="1"/>
</dbReference>
<dbReference type="InterPro" id="IPR011856">
    <property type="entry name" value="tRNA_endonuc-like_dom_sf"/>
</dbReference>
<dbReference type="InterPro" id="IPR011335">
    <property type="entry name" value="Restrct_endonuc-II-like"/>
</dbReference>
<comment type="caution">
    <text evidence="3">The sequence shown here is derived from an EMBL/GenBank/DDBJ whole genome shotgun (WGS) entry which is preliminary data.</text>
</comment>
<proteinExistence type="inferred from homology"/>
<reference evidence="3 4" key="1">
    <citation type="submission" date="2019-12" db="EMBL/GenBank/DDBJ databases">
        <title>Paenibacillus sp. nov. sp. isolated from soil.</title>
        <authorList>
            <person name="Kim J."/>
            <person name="Jeong S.E."/>
            <person name="Jung H.S."/>
            <person name="Jeon C.O."/>
        </authorList>
    </citation>
    <scope>NUCLEOTIDE SEQUENCE [LARGE SCALE GENOMIC DNA]</scope>
    <source>
        <strain evidence="3 4">5J-6</strain>
    </source>
</reference>
<dbReference type="NCBIfam" id="TIGR00252">
    <property type="entry name" value="YraN family protein"/>
    <property type="match status" value="1"/>
</dbReference>
<dbReference type="NCBIfam" id="NF009154">
    <property type="entry name" value="PRK12497.3-3"/>
    <property type="match status" value="1"/>
</dbReference>
<name>A0A6L8UUU5_9BACL</name>
<dbReference type="NCBIfam" id="NF009150">
    <property type="entry name" value="PRK12497.1-3"/>
    <property type="match status" value="1"/>
</dbReference>
<evidence type="ECO:0000313" key="4">
    <source>
        <dbReference type="Proteomes" id="UP000481087"/>
    </source>
</evidence>
<dbReference type="Proteomes" id="UP000481087">
    <property type="component" value="Unassembled WGS sequence"/>
</dbReference>
<dbReference type="Gene3D" id="3.40.1350.10">
    <property type="match status" value="1"/>
</dbReference>
<dbReference type="InterPro" id="IPR003509">
    <property type="entry name" value="UPF0102_YraN-like"/>
</dbReference>
<dbReference type="CDD" id="cd20736">
    <property type="entry name" value="PoNe_Nuclease"/>
    <property type="match status" value="1"/>
</dbReference>
<accession>A0A6L8UUU5</accession>
<keyword evidence="4" id="KW-1185">Reference proteome</keyword>
<dbReference type="RefSeq" id="WP_161405864.1">
    <property type="nucleotide sequence ID" value="NZ_WTUZ01000010.1"/>
</dbReference>
<dbReference type="AlphaFoldDB" id="A0A6L8UUU5"/>
<comment type="similarity">
    <text evidence="1 2">Belongs to the UPF0102 family.</text>
</comment>
<dbReference type="GO" id="GO:0003676">
    <property type="term" value="F:nucleic acid binding"/>
    <property type="evidence" value="ECO:0007669"/>
    <property type="project" value="InterPro"/>
</dbReference>
<dbReference type="HAMAP" id="MF_00048">
    <property type="entry name" value="UPF0102"/>
    <property type="match status" value="1"/>
</dbReference>
<protein>
    <recommendedName>
        <fullName evidence="2">UPF0102 protein GQF01_05610</fullName>
    </recommendedName>
</protein>
<evidence type="ECO:0000313" key="3">
    <source>
        <dbReference type="EMBL" id="MZQ81607.1"/>
    </source>
</evidence>
<dbReference type="PANTHER" id="PTHR34039">
    <property type="entry name" value="UPF0102 PROTEIN YRAN"/>
    <property type="match status" value="1"/>
</dbReference>